<accession>A0A0F9CQ75</accession>
<proteinExistence type="predicted"/>
<reference evidence="1" key="1">
    <citation type="journal article" date="2015" name="Nature">
        <title>Complex archaea that bridge the gap between prokaryotes and eukaryotes.</title>
        <authorList>
            <person name="Spang A."/>
            <person name="Saw J.H."/>
            <person name="Jorgensen S.L."/>
            <person name="Zaremba-Niedzwiedzka K."/>
            <person name="Martijn J."/>
            <person name="Lind A.E."/>
            <person name="van Eijk R."/>
            <person name="Schleper C."/>
            <person name="Guy L."/>
            <person name="Ettema T.J."/>
        </authorList>
    </citation>
    <scope>NUCLEOTIDE SEQUENCE</scope>
</reference>
<protein>
    <submittedName>
        <fullName evidence="1">Uncharacterized protein</fullName>
    </submittedName>
</protein>
<evidence type="ECO:0000313" key="1">
    <source>
        <dbReference type="EMBL" id="KKL07811.1"/>
    </source>
</evidence>
<dbReference type="EMBL" id="LAZR01043140">
    <property type="protein sequence ID" value="KKL07811.1"/>
    <property type="molecule type" value="Genomic_DNA"/>
</dbReference>
<dbReference type="AlphaFoldDB" id="A0A0F9CQ75"/>
<sequence length="52" mass="6265">MMFIGIDISKEKIDLSWLRDQLTNKIKTKVFKNKHQDFLAIEKWCDPSQVFH</sequence>
<comment type="caution">
    <text evidence="1">The sequence shown here is derived from an EMBL/GenBank/DDBJ whole genome shotgun (WGS) entry which is preliminary data.</text>
</comment>
<organism evidence="1">
    <name type="scientific">marine sediment metagenome</name>
    <dbReference type="NCBI Taxonomy" id="412755"/>
    <lineage>
        <taxon>unclassified sequences</taxon>
        <taxon>metagenomes</taxon>
        <taxon>ecological metagenomes</taxon>
    </lineage>
</organism>
<gene>
    <name evidence="1" type="ORF">LCGC14_2582330</name>
</gene>
<name>A0A0F9CQ75_9ZZZZ</name>